<evidence type="ECO:0008006" key="3">
    <source>
        <dbReference type="Google" id="ProtNLM"/>
    </source>
</evidence>
<proteinExistence type="predicted"/>
<keyword evidence="2" id="KW-1185">Reference proteome</keyword>
<name>A0ABY7GBM0_MYAAR</name>
<accession>A0ABY7GBM0</accession>
<gene>
    <name evidence="1" type="ORF">MAR_034340</name>
</gene>
<sequence length="138" mass="15956">MAWRCCPCHWSIEVKKKCHQWASFARGNLINDSIDITKARKVRLTVQMLLTSSILDRIFGRKLDIRATRQQTLDTIELRQSVPLVLSGFLGKVSFFSIVVLVRLKPNGNKHLIHIDWKKAFDTLSDILSTIKHRCEIK</sequence>
<evidence type="ECO:0000313" key="1">
    <source>
        <dbReference type="EMBL" id="WAR31798.1"/>
    </source>
</evidence>
<evidence type="ECO:0000313" key="2">
    <source>
        <dbReference type="Proteomes" id="UP001164746"/>
    </source>
</evidence>
<dbReference type="EMBL" id="CP111028">
    <property type="protein sequence ID" value="WAR31798.1"/>
    <property type="molecule type" value="Genomic_DNA"/>
</dbReference>
<protein>
    <recommendedName>
        <fullName evidence="3">Reverse transcriptase domain-containing protein</fullName>
    </recommendedName>
</protein>
<organism evidence="1 2">
    <name type="scientific">Mya arenaria</name>
    <name type="common">Soft-shell clam</name>
    <dbReference type="NCBI Taxonomy" id="6604"/>
    <lineage>
        <taxon>Eukaryota</taxon>
        <taxon>Metazoa</taxon>
        <taxon>Spiralia</taxon>
        <taxon>Lophotrochozoa</taxon>
        <taxon>Mollusca</taxon>
        <taxon>Bivalvia</taxon>
        <taxon>Autobranchia</taxon>
        <taxon>Heteroconchia</taxon>
        <taxon>Euheterodonta</taxon>
        <taxon>Imparidentia</taxon>
        <taxon>Neoheterodontei</taxon>
        <taxon>Myida</taxon>
        <taxon>Myoidea</taxon>
        <taxon>Myidae</taxon>
        <taxon>Mya</taxon>
    </lineage>
</organism>
<dbReference type="Proteomes" id="UP001164746">
    <property type="component" value="Chromosome 17"/>
</dbReference>
<reference evidence="1" key="1">
    <citation type="submission" date="2022-11" db="EMBL/GenBank/DDBJ databases">
        <title>Centuries of genome instability and evolution in soft-shell clam transmissible cancer (bioRxiv).</title>
        <authorList>
            <person name="Hart S.F.M."/>
            <person name="Yonemitsu M.A."/>
            <person name="Giersch R.M."/>
            <person name="Beal B.F."/>
            <person name="Arriagada G."/>
            <person name="Davis B.W."/>
            <person name="Ostrander E.A."/>
            <person name="Goff S.P."/>
            <person name="Metzger M.J."/>
        </authorList>
    </citation>
    <scope>NUCLEOTIDE SEQUENCE</scope>
    <source>
        <strain evidence="1">MELC-2E11</strain>
        <tissue evidence="1">Siphon/mantle</tissue>
    </source>
</reference>